<dbReference type="Pfam" id="PF02486">
    <property type="entry name" value="Rep_trans"/>
    <property type="match status" value="1"/>
</dbReference>
<organism evidence="2">
    <name type="scientific">marine sediment metagenome</name>
    <dbReference type="NCBI Taxonomy" id="412755"/>
    <lineage>
        <taxon>unclassified sequences</taxon>
        <taxon>metagenomes</taxon>
        <taxon>ecological metagenomes</taxon>
    </lineage>
</organism>
<feature type="non-terminal residue" evidence="2">
    <location>
        <position position="1"/>
    </location>
</feature>
<feature type="domain" description="Replication initiation protein-like C-terminal" evidence="1">
    <location>
        <begin position="58"/>
        <end position="256"/>
    </location>
</feature>
<comment type="caution">
    <text evidence="2">The sequence shown here is derived from an EMBL/GenBank/DDBJ whole genome shotgun (WGS) entry which is preliminary data.</text>
</comment>
<gene>
    <name evidence="2" type="ORF">S12H4_08899</name>
</gene>
<evidence type="ECO:0000259" key="1">
    <source>
        <dbReference type="Pfam" id="PF02486"/>
    </source>
</evidence>
<accession>X1SJ95</accession>
<protein>
    <recommendedName>
        <fullName evidence="1">Replication initiation protein-like C-terminal domain-containing protein</fullName>
    </recommendedName>
</protein>
<reference evidence="2" key="1">
    <citation type="journal article" date="2014" name="Front. Microbiol.">
        <title>High frequency of phylogenetically diverse reductive dehalogenase-homologous genes in deep subseafloor sedimentary metagenomes.</title>
        <authorList>
            <person name="Kawai M."/>
            <person name="Futagami T."/>
            <person name="Toyoda A."/>
            <person name="Takaki Y."/>
            <person name="Nishi S."/>
            <person name="Hori S."/>
            <person name="Arai W."/>
            <person name="Tsubouchi T."/>
            <person name="Morono Y."/>
            <person name="Uchiyama I."/>
            <person name="Ito T."/>
            <person name="Fujiyama A."/>
            <person name="Inagaki F."/>
            <person name="Takami H."/>
        </authorList>
    </citation>
    <scope>NUCLEOTIDE SEQUENCE</scope>
    <source>
        <strain evidence="2">Expedition CK06-06</strain>
    </source>
</reference>
<proteinExistence type="predicted"/>
<name>X1SJ95_9ZZZZ</name>
<dbReference type="EMBL" id="BARW01003508">
    <property type="protein sequence ID" value="GAI67864.1"/>
    <property type="molecule type" value="Genomic_DNA"/>
</dbReference>
<sequence length="307" mass="35143">RFVWKSGVSLCFDEDPELREKAHRGRITLDVPGKACDELTAPDLLLFMEGLQDIGCNCSRIDVFLDDYKRTATMDDYHLAAAKGDYTMFQISSENRTRNRTRKENDGLVYDAVTFGRRGSKGSGSFLRIYDKFLESNGESNCIRLEIEFTQHKAQKVFNILSGADGNLDVFAACCGALIGGCISFVHRTPEEKHISRLEPYDWWEEIIRPLGKLSVRISKKQNTLTGMIEWTEHQVSPTLFVIAKAFKTEQDFYNWIQRLRDIGDGKVNIHQRQVAEQNAGSLVYNQKFNREKQRSDYLNAMCVQVS</sequence>
<evidence type="ECO:0000313" key="2">
    <source>
        <dbReference type="EMBL" id="GAI67864.1"/>
    </source>
</evidence>
<dbReference type="InterPro" id="IPR003491">
    <property type="entry name" value="REP-like_C"/>
</dbReference>
<dbReference type="AlphaFoldDB" id="X1SJ95"/>